<accession>A0A6F8Z0R3</accession>
<reference evidence="2 3" key="1">
    <citation type="submission" date="2020-03" db="EMBL/GenBank/DDBJ databases">
        <title>Whole genome shotgun sequence of Phytohabitans suffuscus NBRC 105367.</title>
        <authorList>
            <person name="Komaki H."/>
            <person name="Tamura T."/>
        </authorList>
    </citation>
    <scope>NUCLEOTIDE SEQUENCE [LARGE SCALE GENOMIC DNA]</scope>
    <source>
        <strain evidence="2 3">NBRC 105367</strain>
    </source>
</reference>
<evidence type="ECO:0000256" key="1">
    <source>
        <dbReference type="SAM" id="MobiDB-lite"/>
    </source>
</evidence>
<gene>
    <name evidence="2" type="ORF">Psuf_090910</name>
</gene>
<sequence length="150" mass="15952">MGAARVHDPPEPPPRLCDRRTNRHRATACTGYYGQTRTLAPDVGYAAGANSTQSGACPQRFGDRGTDPPQEGSFIPRSAAIAPREHGSDTGAGGSRPRSAGTDPSGRAMAGQISEKRSPAERTRALSPLVVRSAVQMARYAGSIRYLLYR</sequence>
<name>A0A6F8Z0R3_9ACTN</name>
<dbReference type="AlphaFoldDB" id="A0A6F8Z0R3"/>
<protein>
    <submittedName>
        <fullName evidence="2">Uncharacterized protein</fullName>
    </submittedName>
</protein>
<keyword evidence="3" id="KW-1185">Reference proteome</keyword>
<feature type="region of interest" description="Disordered" evidence="1">
    <location>
        <begin position="45"/>
        <end position="122"/>
    </location>
</feature>
<organism evidence="2 3">
    <name type="scientific">Phytohabitans suffuscus</name>
    <dbReference type="NCBI Taxonomy" id="624315"/>
    <lineage>
        <taxon>Bacteria</taxon>
        <taxon>Bacillati</taxon>
        <taxon>Actinomycetota</taxon>
        <taxon>Actinomycetes</taxon>
        <taxon>Micromonosporales</taxon>
        <taxon>Micromonosporaceae</taxon>
    </lineage>
</organism>
<feature type="compositionally biased region" description="Basic and acidic residues" evidence="1">
    <location>
        <begin position="1"/>
        <end position="20"/>
    </location>
</feature>
<evidence type="ECO:0000313" key="2">
    <source>
        <dbReference type="EMBL" id="BCB91778.1"/>
    </source>
</evidence>
<feature type="region of interest" description="Disordered" evidence="1">
    <location>
        <begin position="1"/>
        <end position="23"/>
    </location>
</feature>
<dbReference type="KEGG" id="psuu:Psuf_090910"/>
<proteinExistence type="predicted"/>
<evidence type="ECO:0000313" key="3">
    <source>
        <dbReference type="Proteomes" id="UP000503011"/>
    </source>
</evidence>
<dbReference type="EMBL" id="AP022871">
    <property type="protein sequence ID" value="BCB91778.1"/>
    <property type="molecule type" value="Genomic_DNA"/>
</dbReference>
<reference evidence="2 3" key="2">
    <citation type="submission" date="2020-03" db="EMBL/GenBank/DDBJ databases">
        <authorList>
            <person name="Ichikawa N."/>
            <person name="Kimura A."/>
            <person name="Kitahashi Y."/>
            <person name="Uohara A."/>
        </authorList>
    </citation>
    <scope>NUCLEOTIDE SEQUENCE [LARGE SCALE GENOMIC DNA]</scope>
    <source>
        <strain evidence="2 3">NBRC 105367</strain>
    </source>
</reference>
<dbReference type="Proteomes" id="UP000503011">
    <property type="component" value="Chromosome"/>
</dbReference>